<reference evidence="1 2" key="1">
    <citation type="journal article" date="2024" name="BMC Biol.">
        <title>Comparative genomics of Ascetosporea gives new insight into the evolutionary basis for animal parasitism in Rhizaria.</title>
        <authorList>
            <person name="Hiltunen Thoren M."/>
            <person name="Onut-Brannstrom I."/>
            <person name="Alfjorden A."/>
            <person name="Peckova H."/>
            <person name="Swords F."/>
            <person name="Hooper C."/>
            <person name="Holzer A.S."/>
            <person name="Bass D."/>
            <person name="Burki F."/>
        </authorList>
    </citation>
    <scope>NUCLEOTIDE SEQUENCE [LARGE SCALE GENOMIC DNA]</scope>
    <source>
        <strain evidence="1">20-A016</strain>
    </source>
</reference>
<accession>A0ABV2AIZ7</accession>
<proteinExistence type="predicted"/>
<keyword evidence="2" id="KW-1185">Reference proteome</keyword>
<organism evidence="1 2">
    <name type="scientific">Bonamia ostreae</name>
    <dbReference type="NCBI Taxonomy" id="126728"/>
    <lineage>
        <taxon>Eukaryota</taxon>
        <taxon>Sar</taxon>
        <taxon>Rhizaria</taxon>
        <taxon>Endomyxa</taxon>
        <taxon>Ascetosporea</taxon>
        <taxon>Haplosporida</taxon>
        <taxon>Bonamia</taxon>
    </lineage>
</organism>
<comment type="caution">
    <text evidence="1">The sequence shown here is derived from an EMBL/GenBank/DDBJ whole genome shotgun (WGS) entry which is preliminary data.</text>
</comment>
<dbReference type="Proteomes" id="UP001439008">
    <property type="component" value="Unassembled WGS sequence"/>
</dbReference>
<evidence type="ECO:0000313" key="2">
    <source>
        <dbReference type="Proteomes" id="UP001439008"/>
    </source>
</evidence>
<sequence length="280" mass="33093">MQLKGLVQLKLFNFVNNTPGFSKFSLSFLQYPEILFDITFKKRKLKLNTLPVISNMIHKLLKKSVWRVMVYPRSITININKTKLNLKRNVGSLVIDGKSYREVEGYVKVKILKLELREDCWFNNILNVTGETMVDWYCTVFSKGDKLIYNTDPIKADVWRKKFRWEQFVTLKNFTIGQTRKYGHVVNIELWVSSKRHKFLIGQISIDLMPLISQERFWYNILDEKMYQFSSDDVSFDIIGLASIKIEYKPPKKLKLPKYLSTTTIPNKIDRIRRAAFKTK</sequence>
<dbReference type="EMBL" id="JBDODL010000351">
    <property type="protein sequence ID" value="MES1919639.1"/>
    <property type="molecule type" value="Genomic_DNA"/>
</dbReference>
<protein>
    <submittedName>
        <fullName evidence="1">Uncharacterized protein</fullName>
    </submittedName>
</protein>
<evidence type="ECO:0000313" key="1">
    <source>
        <dbReference type="EMBL" id="MES1919639.1"/>
    </source>
</evidence>
<gene>
    <name evidence="1" type="ORF">MHBO_001435</name>
</gene>
<name>A0ABV2AIZ7_9EUKA</name>